<geneLocation type="plasmid" evidence="3">
    <name>pretnxc12d</name>
</geneLocation>
<accession>A0AAN1BLY1</accession>
<keyword evidence="2" id="KW-0614">Plasmid</keyword>
<keyword evidence="1" id="KW-1133">Transmembrane helix</keyword>
<protein>
    <submittedName>
        <fullName evidence="2">Cbb3-type cytochrome-c oxidase maturation nitrogen fixation domain-containing protein</fullName>
    </submittedName>
</protein>
<gene>
    <name evidence="2" type="ORF">NXC12_PD00307</name>
</gene>
<dbReference type="Proteomes" id="UP000194159">
    <property type="component" value="Plasmid pRetNXC12d"/>
</dbReference>
<dbReference type="NCBIfam" id="TIGR00847">
    <property type="entry name" value="ccoS"/>
    <property type="match status" value="1"/>
</dbReference>
<sequence>MNMLVYLIPLALFMGALGLNAFLWSLKSRQYGSCPFRTRPRRHIFADRALGTSVKSGVLYDELHPPAEIRCPPESGR</sequence>
<dbReference type="AlphaFoldDB" id="A0AAN1BLY1"/>
<reference evidence="2 3" key="1">
    <citation type="submission" date="2017-04" db="EMBL/GenBank/DDBJ databases">
        <title>Complete genome sequences of Rhizobium genomic linages associated to common bean (phaseolus vulgaris).</title>
        <authorList>
            <person name="Santamaria R.I."/>
            <person name="Bustos P."/>
            <person name="Perez-Carrascal O."/>
            <person name="Martinez-Flores I."/>
            <person name="Juarez S."/>
            <person name="Lozano L."/>
            <person name="Miranda F."/>
            <person name="Vinuesa P."/>
            <person name="Martinez-Romero E."/>
            <person name="Cevallos M.A."/>
            <person name="Romero D."/>
            <person name="Davila G."/>
            <person name="Gonzalez V."/>
        </authorList>
    </citation>
    <scope>NUCLEOTIDE SEQUENCE [LARGE SCALE GENOMIC DNA]</scope>
    <source>
        <strain evidence="2 3">NXC12</strain>
        <plasmid evidence="3">pretnxc12d</plasmid>
    </source>
</reference>
<proteinExistence type="predicted"/>
<evidence type="ECO:0000256" key="1">
    <source>
        <dbReference type="SAM" id="Phobius"/>
    </source>
</evidence>
<evidence type="ECO:0000313" key="3">
    <source>
        <dbReference type="Proteomes" id="UP000194159"/>
    </source>
</evidence>
<organism evidence="2 3">
    <name type="scientific">Rhizobium etli</name>
    <dbReference type="NCBI Taxonomy" id="29449"/>
    <lineage>
        <taxon>Bacteria</taxon>
        <taxon>Pseudomonadati</taxon>
        <taxon>Pseudomonadota</taxon>
        <taxon>Alphaproteobacteria</taxon>
        <taxon>Hyphomicrobiales</taxon>
        <taxon>Rhizobiaceae</taxon>
        <taxon>Rhizobium/Agrobacterium group</taxon>
        <taxon>Rhizobium</taxon>
    </lineage>
</organism>
<evidence type="ECO:0000313" key="2">
    <source>
        <dbReference type="EMBL" id="ARQ13401.1"/>
    </source>
</evidence>
<feature type="transmembrane region" description="Helical" evidence="1">
    <location>
        <begin position="6"/>
        <end position="26"/>
    </location>
</feature>
<dbReference type="EMBL" id="CP020910">
    <property type="protein sequence ID" value="ARQ13401.1"/>
    <property type="molecule type" value="Genomic_DNA"/>
</dbReference>
<dbReference type="Pfam" id="PF03597">
    <property type="entry name" value="FixS"/>
    <property type="match status" value="1"/>
</dbReference>
<name>A0AAN1BLY1_RHIET</name>
<keyword evidence="1" id="KW-0812">Transmembrane</keyword>
<dbReference type="InterPro" id="IPR004714">
    <property type="entry name" value="Cyt_oxidase_maturation_cbb3"/>
</dbReference>
<keyword evidence="1" id="KW-0472">Membrane</keyword>